<keyword evidence="3" id="KW-1003">Cell membrane</keyword>
<evidence type="ECO:0000256" key="6">
    <source>
        <dbReference type="ARBA" id="ARBA00023136"/>
    </source>
</evidence>
<dbReference type="GeneID" id="56450362"/>
<feature type="transmembrane region" description="Helical" evidence="7">
    <location>
        <begin position="134"/>
        <end position="151"/>
    </location>
</feature>
<keyword evidence="6 7" id="KW-0472">Membrane</keyword>
<keyword evidence="5 7" id="KW-1133">Transmembrane helix</keyword>
<keyword evidence="9" id="KW-1185">Reference proteome</keyword>
<dbReference type="Proteomes" id="UP001277471">
    <property type="component" value="Unassembled WGS sequence"/>
</dbReference>
<dbReference type="PANTHER" id="PTHR33452:SF1">
    <property type="entry name" value="INNER MEMBRANE PROTEIN YPHA-RELATED"/>
    <property type="match status" value="1"/>
</dbReference>
<evidence type="ECO:0000256" key="1">
    <source>
        <dbReference type="ARBA" id="ARBA00004651"/>
    </source>
</evidence>
<evidence type="ECO:0000256" key="5">
    <source>
        <dbReference type="ARBA" id="ARBA00022989"/>
    </source>
</evidence>
<dbReference type="InterPro" id="IPR032808">
    <property type="entry name" value="DoxX"/>
</dbReference>
<evidence type="ECO:0000256" key="7">
    <source>
        <dbReference type="SAM" id="Phobius"/>
    </source>
</evidence>
<comment type="subcellular location">
    <subcellularLocation>
        <location evidence="1">Cell membrane</location>
        <topology evidence="1">Multi-pass membrane protein</topology>
    </subcellularLocation>
</comment>
<organism evidence="8 9">
    <name type="scientific">Azospirillum brasilense</name>
    <dbReference type="NCBI Taxonomy" id="192"/>
    <lineage>
        <taxon>Bacteria</taxon>
        <taxon>Pseudomonadati</taxon>
        <taxon>Pseudomonadota</taxon>
        <taxon>Alphaproteobacteria</taxon>
        <taxon>Rhodospirillales</taxon>
        <taxon>Azospirillaceae</taxon>
        <taxon>Azospirillum</taxon>
    </lineage>
</organism>
<evidence type="ECO:0000313" key="9">
    <source>
        <dbReference type="Proteomes" id="UP001277471"/>
    </source>
</evidence>
<dbReference type="Pfam" id="PF07681">
    <property type="entry name" value="DoxX"/>
    <property type="match status" value="1"/>
</dbReference>
<dbReference type="EMBL" id="JAWXYC010000004">
    <property type="protein sequence ID" value="MDX5953162.1"/>
    <property type="molecule type" value="Genomic_DNA"/>
</dbReference>
<dbReference type="RefSeq" id="WP_236778165.1">
    <property type="nucleotide sequence ID" value="NZ_CP012914.1"/>
</dbReference>
<comment type="similarity">
    <text evidence="2">Belongs to the DoxX family.</text>
</comment>
<evidence type="ECO:0000256" key="4">
    <source>
        <dbReference type="ARBA" id="ARBA00022692"/>
    </source>
</evidence>
<comment type="caution">
    <text evidence="8">The sequence shown here is derived from an EMBL/GenBank/DDBJ whole genome shotgun (WGS) entry which is preliminary data.</text>
</comment>
<protein>
    <submittedName>
        <fullName evidence="8">DoxX family protein</fullName>
    </submittedName>
</protein>
<dbReference type="InterPro" id="IPR051907">
    <property type="entry name" value="DoxX-like_oxidoreductase"/>
</dbReference>
<feature type="transmembrane region" description="Helical" evidence="7">
    <location>
        <begin position="67"/>
        <end position="87"/>
    </location>
</feature>
<evidence type="ECO:0000256" key="3">
    <source>
        <dbReference type="ARBA" id="ARBA00022475"/>
    </source>
</evidence>
<proteinExistence type="inferred from homology"/>
<dbReference type="PANTHER" id="PTHR33452">
    <property type="entry name" value="OXIDOREDUCTASE CATD-RELATED"/>
    <property type="match status" value="1"/>
</dbReference>
<keyword evidence="4 7" id="KW-0812">Transmembrane</keyword>
<name>A0ABU4PCT2_AZOBR</name>
<sequence length="158" mass="16642">MDVREGAMASYNYDRVRGADRAATGGQDVLLLAARLLIGAIFVQSGFGKLMDLGAFAGSLEGQGLPMPMLLAALGGAVECFGGLAVVLGAWTRLAAAAVVLFTIMATLIAHRYWTYPPEAQGMQRIQFMKNLAIIGGFLALIAAGAGRFSVDGMMNRR</sequence>
<evidence type="ECO:0000256" key="2">
    <source>
        <dbReference type="ARBA" id="ARBA00006679"/>
    </source>
</evidence>
<feature type="transmembrane region" description="Helical" evidence="7">
    <location>
        <begin position="29"/>
        <end position="47"/>
    </location>
</feature>
<accession>A0ABU4PCT2</accession>
<reference evidence="8 9" key="1">
    <citation type="submission" date="2023-11" db="EMBL/GenBank/DDBJ databases">
        <title>MicrobeMod: A computational toolkit for identifying prokaryotic methylation and restriction-modification with nanopore sequencing.</title>
        <authorList>
            <person name="Crits-Christoph A."/>
            <person name="Kang S.C."/>
            <person name="Lee H."/>
            <person name="Ostrov N."/>
        </authorList>
    </citation>
    <scope>NUCLEOTIDE SEQUENCE [LARGE SCALE GENOMIC DNA]</scope>
    <source>
        <strain evidence="8 9">ATCC 29145</strain>
    </source>
</reference>
<feature type="transmembrane region" description="Helical" evidence="7">
    <location>
        <begin position="94"/>
        <end position="114"/>
    </location>
</feature>
<evidence type="ECO:0000313" key="8">
    <source>
        <dbReference type="EMBL" id="MDX5953162.1"/>
    </source>
</evidence>
<gene>
    <name evidence="8" type="ORF">SIM66_18460</name>
</gene>